<sequence>MKTLGSVGTRSLLFGVHQFLWHPFTVWLAWRELYGPPSWKETICIVLHDIGYWHKKSMNGSDGVNHPEAGAELAGRLFGEECRQLVLGHSRSYAQSYNMKPNKLCWADKLSIKYEPWWLYLPRAWMSGELMEYRGMADQTGFINKRQPHREWLSRLKEQMIEQAYEEVELAGLMSGPECRYPYSINRSSEYM</sequence>
<accession>I4DB11</accession>
<proteinExistence type="predicted"/>
<protein>
    <recommendedName>
        <fullName evidence="3">HD domain-containing protein</fullName>
    </recommendedName>
</protein>
<evidence type="ECO:0000313" key="2">
    <source>
        <dbReference type="Proteomes" id="UP000002892"/>
    </source>
</evidence>
<dbReference type="Proteomes" id="UP000002892">
    <property type="component" value="Chromosome"/>
</dbReference>
<dbReference type="SUPFAM" id="SSF109604">
    <property type="entry name" value="HD-domain/PDEase-like"/>
    <property type="match status" value="1"/>
</dbReference>
<evidence type="ECO:0000313" key="1">
    <source>
        <dbReference type="EMBL" id="AFM42985.1"/>
    </source>
</evidence>
<dbReference type="KEGG" id="dai:Desaci_4123"/>
<name>I4DB11_DESAJ</name>
<evidence type="ECO:0008006" key="3">
    <source>
        <dbReference type="Google" id="ProtNLM"/>
    </source>
</evidence>
<gene>
    <name evidence="1" type="ordered locus">Desaci_4123</name>
</gene>
<dbReference type="AlphaFoldDB" id="I4DB11"/>
<dbReference type="EMBL" id="CP003639">
    <property type="protein sequence ID" value="AFM42985.1"/>
    <property type="molecule type" value="Genomic_DNA"/>
</dbReference>
<dbReference type="STRING" id="646529.Desaci_4123"/>
<dbReference type="RefSeq" id="WP_014828971.1">
    <property type="nucleotide sequence ID" value="NC_018068.1"/>
</dbReference>
<dbReference type="HOGENOM" id="CLU_109751_0_0_9"/>
<reference evidence="1 2" key="1">
    <citation type="journal article" date="2012" name="J. Bacteriol.">
        <title>Complete genome sequences of Desulfosporosinus orientis DSM765T, Desulfosporosinus youngiae DSM17734T, Desulfosporosinus meridiei DSM13257T, and Desulfosporosinus acidiphilus DSM22704T.</title>
        <authorList>
            <person name="Pester M."/>
            <person name="Brambilla E."/>
            <person name="Alazard D."/>
            <person name="Rattei T."/>
            <person name="Weinmaier T."/>
            <person name="Han J."/>
            <person name="Lucas S."/>
            <person name="Lapidus A."/>
            <person name="Cheng J.F."/>
            <person name="Goodwin L."/>
            <person name="Pitluck S."/>
            <person name="Peters L."/>
            <person name="Ovchinnikova G."/>
            <person name="Teshima H."/>
            <person name="Detter J.C."/>
            <person name="Han C.S."/>
            <person name="Tapia R."/>
            <person name="Land M.L."/>
            <person name="Hauser L."/>
            <person name="Kyrpides N.C."/>
            <person name="Ivanova N.N."/>
            <person name="Pagani I."/>
            <person name="Huntmann M."/>
            <person name="Wei C.L."/>
            <person name="Davenport K.W."/>
            <person name="Daligault H."/>
            <person name="Chain P.S."/>
            <person name="Chen A."/>
            <person name="Mavromatis K."/>
            <person name="Markowitz V."/>
            <person name="Szeto E."/>
            <person name="Mikhailova N."/>
            <person name="Pati A."/>
            <person name="Wagner M."/>
            <person name="Woyke T."/>
            <person name="Ollivier B."/>
            <person name="Klenk H.P."/>
            <person name="Spring S."/>
            <person name="Loy A."/>
        </authorList>
    </citation>
    <scope>NUCLEOTIDE SEQUENCE [LARGE SCALE GENOMIC DNA]</scope>
    <source>
        <strain evidence="2">DSM 22704 / JCM 16185 / SJ4</strain>
    </source>
</reference>
<organism evidence="1 2">
    <name type="scientific">Desulfosporosinus acidiphilus (strain DSM 22704 / JCM 16185 / SJ4)</name>
    <dbReference type="NCBI Taxonomy" id="646529"/>
    <lineage>
        <taxon>Bacteria</taxon>
        <taxon>Bacillati</taxon>
        <taxon>Bacillota</taxon>
        <taxon>Clostridia</taxon>
        <taxon>Eubacteriales</taxon>
        <taxon>Desulfitobacteriaceae</taxon>
        <taxon>Desulfosporosinus</taxon>
    </lineage>
</organism>
<keyword evidence="2" id="KW-1185">Reference proteome</keyword>